<dbReference type="SMART" id="SM00857">
    <property type="entry name" value="Resolvase"/>
    <property type="match status" value="1"/>
</dbReference>
<reference evidence="4" key="1">
    <citation type="submission" date="2018-09" db="EMBL/GenBank/DDBJ databases">
        <title>Murine metabolic-syndrome-specific gut microbial biobank.</title>
        <authorList>
            <person name="Liu C."/>
        </authorList>
    </citation>
    <scope>NUCLEOTIDE SEQUENCE</scope>
    <source>
        <strain evidence="4">D42-62</strain>
    </source>
</reference>
<dbReference type="InterPro" id="IPR006119">
    <property type="entry name" value="Resolv_N"/>
</dbReference>
<organism evidence="4 5">
    <name type="scientific">Parablautia muri</name>
    <dbReference type="NCBI Taxonomy" id="2320879"/>
    <lineage>
        <taxon>Bacteria</taxon>
        <taxon>Bacillati</taxon>
        <taxon>Bacillota</taxon>
        <taxon>Clostridia</taxon>
        <taxon>Lachnospirales</taxon>
        <taxon>Lachnospiraceae</taxon>
        <taxon>Parablautia</taxon>
    </lineage>
</organism>
<dbReference type="AlphaFoldDB" id="A0A9X5BJR6"/>
<protein>
    <submittedName>
        <fullName evidence="4">Recombinase family protein</fullName>
    </submittedName>
</protein>
<gene>
    <name evidence="4" type="ORF">D5281_21220</name>
</gene>
<sequence>MARDVTLIPASPHPVTRGGRTQEREVLRVAAYCRVSTNNEDQLLSFDNQVQHYTEYIANKPNYTLAGIYADEGISGVNTSKREQFKKMIKDCEDGKIDMVITKSISRFARNTQDCLQYSRKLKNLGIGIFFEKENINTLDAAGELLFTIMSSLAQEESRSISENCRWGIRTKFKQGVMHLNANHFLGYDKDADGNLVINEAQAAIVRRVFDEFMNGLNPETIAAGLNSEGVPGCMGEPKWAVSTIQHILENEKYKGDALLQKYYTADFLSKRTERNYGQIEQVYVKDSHPPIVDKEMWEAVQLELGRRRLFREKHNLQNMGRYTDVQPFTCRVVCGKCGAVYWRRTWTRNGRKVRVWQCGKRYQKKGVVGCKSGNLYERDLEKAFLTAWNGIVENRESFLPAWKKQITEGNALEKWRAGQMMELTAQPPLETVCPEIVNMVLECVEVHDGGLLHFYFLDGTELEIETEE</sequence>
<dbReference type="PROSITE" id="PS51736">
    <property type="entry name" value="RECOMBINASES_3"/>
    <property type="match status" value="1"/>
</dbReference>
<feature type="domain" description="Resolvase/invertase-type recombinase catalytic" evidence="2">
    <location>
        <begin position="28"/>
        <end position="176"/>
    </location>
</feature>
<comment type="caution">
    <text evidence="4">The sequence shown here is derived from an EMBL/GenBank/DDBJ whole genome shotgun (WGS) entry which is preliminary data.</text>
</comment>
<dbReference type="SUPFAM" id="SSF53041">
    <property type="entry name" value="Resolvase-like"/>
    <property type="match status" value="1"/>
</dbReference>
<accession>A0A9X5BJR6</accession>
<dbReference type="GO" id="GO:0003677">
    <property type="term" value="F:DNA binding"/>
    <property type="evidence" value="ECO:0007669"/>
    <property type="project" value="InterPro"/>
</dbReference>
<dbReference type="PANTHER" id="PTHR30461">
    <property type="entry name" value="DNA-INVERTASE FROM LAMBDOID PROPHAGE"/>
    <property type="match status" value="1"/>
</dbReference>
<dbReference type="Proteomes" id="UP001154420">
    <property type="component" value="Unassembled WGS sequence"/>
</dbReference>
<dbReference type="InterPro" id="IPR050639">
    <property type="entry name" value="SSR_resolvase"/>
</dbReference>
<name>A0A9X5BJR6_9FIRM</name>
<dbReference type="Gene3D" id="3.40.50.1390">
    <property type="entry name" value="Resolvase, N-terminal catalytic domain"/>
    <property type="match status" value="1"/>
</dbReference>
<evidence type="ECO:0000256" key="1">
    <source>
        <dbReference type="SAM" id="MobiDB-lite"/>
    </source>
</evidence>
<evidence type="ECO:0000259" key="3">
    <source>
        <dbReference type="PROSITE" id="PS51737"/>
    </source>
</evidence>
<dbReference type="PROSITE" id="PS51737">
    <property type="entry name" value="RECOMBINASE_DNA_BIND"/>
    <property type="match status" value="1"/>
</dbReference>
<dbReference type="InterPro" id="IPR025827">
    <property type="entry name" value="Zn_ribbon_recom_dom"/>
</dbReference>
<dbReference type="Pfam" id="PF07508">
    <property type="entry name" value="Recombinase"/>
    <property type="match status" value="1"/>
</dbReference>
<proteinExistence type="predicted"/>
<dbReference type="Gene3D" id="3.90.1750.20">
    <property type="entry name" value="Putative Large Serine Recombinase, Chain B, Domain 2"/>
    <property type="match status" value="1"/>
</dbReference>
<evidence type="ECO:0000313" key="4">
    <source>
        <dbReference type="EMBL" id="NBJ95016.1"/>
    </source>
</evidence>
<dbReference type="CDD" id="cd00338">
    <property type="entry name" value="Ser_Recombinase"/>
    <property type="match status" value="1"/>
</dbReference>
<dbReference type="Pfam" id="PF00239">
    <property type="entry name" value="Resolvase"/>
    <property type="match status" value="1"/>
</dbReference>
<feature type="domain" description="Recombinase" evidence="3">
    <location>
        <begin position="185"/>
        <end position="311"/>
    </location>
</feature>
<dbReference type="Pfam" id="PF13408">
    <property type="entry name" value="Zn_ribbon_recom"/>
    <property type="match status" value="1"/>
</dbReference>
<dbReference type="PANTHER" id="PTHR30461:SF23">
    <property type="entry name" value="DNA RECOMBINASE-RELATED"/>
    <property type="match status" value="1"/>
</dbReference>
<dbReference type="InterPro" id="IPR011109">
    <property type="entry name" value="DNA_bind_recombinase_dom"/>
</dbReference>
<dbReference type="InterPro" id="IPR036162">
    <property type="entry name" value="Resolvase-like_N_sf"/>
</dbReference>
<dbReference type="EMBL" id="QZDT01000060">
    <property type="protein sequence ID" value="NBJ95016.1"/>
    <property type="molecule type" value="Genomic_DNA"/>
</dbReference>
<feature type="region of interest" description="Disordered" evidence="1">
    <location>
        <begin position="1"/>
        <end position="20"/>
    </location>
</feature>
<dbReference type="RefSeq" id="WP_160561977.1">
    <property type="nucleotide sequence ID" value="NZ_QZDT01000060.1"/>
</dbReference>
<dbReference type="GO" id="GO:0000150">
    <property type="term" value="F:DNA strand exchange activity"/>
    <property type="evidence" value="ECO:0007669"/>
    <property type="project" value="InterPro"/>
</dbReference>
<dbReference type="InterPro" id="IPR038109">
    <property type="entry name" value="DNA_bind_recomb_sf"/>
</dbReference>
<evidence type="ECO:0000259" key="2">
    <source>
        <dbReference type="PROSITE" id="PS51736"/>
    </source>
</evidence>
<evidence type="ECO:0000313" key="5">
    <source>
        <dbReference type="Proteomes" id="UP001154420"/>
    </source>
</evidence>
<dbReference type="OrthoDB" id="9811097at2"/>
<keyword evidence="5" id="KW-1185">Reference proteome</keyword>